<proteinExistence type="predicted"/>
<dbReference type="SMART" id="SM00248">
    <property type="entry name" value="ANK"/>
    <property type="match status" value="5"/>
</dbReference>
<reference evidence="4 5" key="1">
    <citation type="journal article" date="2021" name="Nat. Commun.">
        <title>Genetic determinants of endophytism in the Arabidopsis root mycobiome.</title>
        <authorList>
            <person name="Mesny F."/>
            <person name="Miyauchi S."/>
            <person name="Thiergart T."/>
            <person name="Pickel B."/>
            <person name="Atanasova L."/>
            <person name="Karlsson M."/>
            <person name="Huettel B."/>
            <person name="Barry K.W."/>
            <person name="Haridas S."/>
            <person name="Chen C."/>
            <person name="Bauer D."/>
            <person name="Andreopoulos W."/>
            <person name="Pangilinan J."/>
            <person name="LaButti K."/>
            <person name="Riley R."/>
            <person name="Lipzen A."/>
            <person name="Clum A."/>
            <person name="Drula E."/>
            <person name="Henrissat B."/>
            <person name="Kohler A."/>
            <person name="Grigoriev I.V."/>
            <person name="Martin F.M."/>
            <person name="Hacquard S."/>
        </authorList>
    </citation>
    <scope>NUCLEOTIDE SEQUENCE [LARGE SCALE GENOMIC DNA]</scope>
    <source>
        <strain evidence="4 5">MPI-CAGE-CH-0241</strain>
    </source>
</reference>
<dbReference type="PROSITE" id="PS50088">
    <property type="entry name" value="ANK_REPEAT"/>
    <property type="match status" value="1"/>
</dbReference>
<feature type="repeat" description="ANK" evidence="3">
    <location>
        <begin position="296"/>
        <end position="328"/>
    </location>
</feature>
<keyword evidence="2 3" id="KW-0040">ANK repeat</keyword>
<evidence type="ECO:0000256" key="3">
    <source>
        <dbReference type="PROSITE-ProRule" id="PRU00023"/>
    </source>
</evidence>
<accession>A0A9P8VT10</accession>
<comment type="caution">
    <text evidence="4">The sequence shown here is derived from an EMBL/GenBank/DDBJ whole genome shotgun (WGS) entry which is preliminary data.</text>
</comment>
<dbReference type="EMBL" id="JAGPYM010000060">
    <property type="protein sequence ID" value="KAH6871047.1"/>
    <property type="molecule type" value="Genomic_DNA"/>
</dbReference>
<dbReference type="PANTHER" id="PTHR24201">
    <property type="entry name" value="ANK_REP_REGION DOMAIN-CONTAINING PROTEIN"/>
    <property type="match status" value="1"/>
</dbReference>
<keyword evidence="5" id="KW-1185">Reference proteome</keyword>
<dbReference type="InterPro" id="IPR050776">
    <property type="entry name" value="Ank_Repeat/CDKN_Inhibitor"/>
</dbReference>
<dbReference type="PROSITE" id="PS50297">
    <property type="entry name" value="ANK_REP_REGION"/>
    <property type="match status" value="1"/>
</dbReference>
<evidence type="ECO:0000256" key="2">
    <source>
        <dbReference type="ARBA" id="ARBA00023043"/>
    </source>
</evidence>
<dbReference type="PANTHER" id="PTHR24201:SF2">
    <property type="entry name" value="ANKYRIN REPEAT DOMAIN-CONTAINING PROTEIN 42"/>
    <property type="match status" value="1"/>
</dbReference>
<protein>
    <submittedName>
        <fullName evidence="4">Ankyrin repeat-containing domain protein</fullName>
    </submittedName>
</protein>
<name>A0A9P8VT10_9HYPO</name>
<dbReference type="GO" id="GO:0005634">
    <property type="term" value="C:nucleus"/>
    <property type="evidence" value="ECO:0007669"/>
    <property type="project" value="TreeGrafter"/>
</dbReference>
<dbReference type="Gene3D" id="1.25.40.20">
    <property type="entry name" value="Ankyrin repeat-containing domain"/>
    <property type="match status" value="2"/>
</dbReference>
<keyword evidence="1" id="KW-0677">Repeat</keyword>
<sequence>MDQDHSIALRRKLRHPFEHLLSFETPKDVIRELLGTCYSKIDENLHDYAIEALFMLQTSSYRGKPEWNEAVAISLMAQRRYDEATEYYTKLDMNDTIIHNHAFLVAVRFGWPPSLGYPCLPSQPSVRNKAFIGAACVGDLEALIRLLQNGVPPGLVVGSDTAATVAAAAGHVHILEFLHAHKVDLLSRPSAPSPLLKASSYGQGNAAKFLLSIGDRPDIEDGGTSPYKTAATRGHVDILRLFLEHTPSLGSTLTSEGNLSVAPVFDCYFPGVDQRIRLLNYFVNDVRVDINAVDSHGHGAIHLAVEHGSVDLVQAVVASGANLHILDAAGQSPMELAVNNHEAIAEWLSEQTGLNAPFTRTEKKELAKTILEATRHGLMRMLALGNFASCFEGDTVEEKMATAEARWIEEGMDDEVADIWVREFSFAAMKDYIEQVMGTNLKGIVDNILLSISTGSAPSEFQLKGTDKAFLSMAQKVVTDLFPHDIGASDRLARAILHELPIKDLHQIAAHGETPFGKLFSAGRKAGWNDELLVVLRFVEGR</sequence>
<dbReference type="InterPro" id="IPR002110">
    <property type="entry name" value="Ankyrin_rpt"/>
</dbReference>
<dbReference type="AlphaFoldDB" id="A0A9P8VT10"/>
<dbReference type="InterPro" id="IPR036770">
    <property type="entry name" value="Ankyrin_rpt-contain_sf"/>
</dbReference>
<organism evidence="4 5">
    <name type="scientific">Thelonectria olida</name>
    <dbReference type="NCBI Taxonomy" id="1576542"/>
    <lineage>
        <taxon>Eukaryota</taxon>
        <taxon>Fungi</taxon>
        <taxon>Dikarya</taxon>
        <taxon>Ascomycota</taxon>
        <taxon>Pezizomycotina</taxon>
        <taxon>Sordariomycetes</taxon>
        <taxon>Hypocreomycetidae</taxon>
        <taxon>Hypocreales</taxon>
        <taxon>Nectriaceae</taxon>
        <taxon>Thelonectria</taxon>
    </lineage>
</organism>
<evidence type="ECO:0000256" key="1">
    <source>
        <dbReference type="ARBA" id="ARBA00022737"/>
    </source>
</evidence>
<evidence type="ECO:0000313" key="5">
    <source>
        <dbReference type="Proteomes" id="UP000777438"/>
    </source>
</evidence>
<dbReference type="OrthoDB" id="20872at2759"/>
<dbReference type="SUPFAM" id="SSF48403">
    <property type="entry name" value="Ankyrin repeat"/>
    <property type="match status" value="1"/>
</dbReference>
<dbReference type="Pfam" id="PF12796">
    <property type="entry name" value="Ank_2"/>
    <property type="match status" value="2"/>
</dbReference>
<dbReference type="Proteomes" id="UP000777438">
    <property type="component" value="Unassembled WGS sequence"/>
</dbReference>
<gene>
    <name evidence="4" type="ORF">B0T10DRAFT_500898</name>
</gene>
<evidence type="ECO:0000313" key="4">
    <source>
        <dbReference type="EMBL" id="KAH6871047.1"/>
    </source>
</evidence>